<sequence length="103" mass="11030">MRTVAARSARARFPARFDGVSTAERGPQGAFVWPKFFSIRSAVTVLSAQASVRQMILFGQEHLRQAMAAGASGFVVKDTPARAAWRAGGTGGLWVLPGAGRRR</sequence>
<name>A0A8J3FLX6_9ACTN</name>
<dbReference type="AlphaFoldDB" id="A0A8J3FLX6"/>
<reference evidence="1" key="1">
    <citation type="journal article" date="2014" name="Int. J. Syst. Evol. Microbiol.">
        <title>Complete genome sequence of Corynebacterium casei LMG S-19264T (=DSM 44701T), isolated from a smear-ripened cheese.</title>
        <authorList>
            <consortium name="US DOE Joint Genome Institute (JGI-PGF)"/>
            <person name="Walter F."/>
            <person name="Albersmeier A."/>
            <person name="Kalinowski J."/>
            <person name="Ruckert C."/>
        </authorList>
    </citation>
    <scope>NUCLEOTIDE SEQUENCE</scope>
    <source>
        <strain evidence="1">CGMCC 4.7299</strain>
    </source>
</reference>
<organism evidence="1 2">
    <name type="scientific">Mangrovihabitans endophyticus</name>
    <dbReference type="NCBI Taxonomy" id="1751298"/>
    <lineage>
        <taxon>Bacteria</taxon>
        <taxon>Bacillati</taxon>
        <taxon>Actinomycetota</taxon>
        <taxon>Actinomycetes</taxon>
        <taxon>Micromonosporales</taxon>
        <taxon>Micromonosporaceae</taxon>
        <taxon>Mangrovihabitans</taxon>
    </lineage>
</organism>
<proteinExistence type="predicted"/>
<evidence type="ECO:0000313" key="1">
    <source>
        <dbReference type="EMBL" id="GGK80080.1"/>
    </source>
</evidence>
<accession>A0A8J3FLX6</accession>
<protein>
    <submittedName>
        <fullName evidence="1">Uncharacterized protein</fullName>
    </submittedName>
</protein>
<dbReference type="Proteomes" id="UP000656042">
    <property type="component" value="Unassembled WGS sequence"/>
</dbReference>
<comment type="caution">
    <text evidence="1">The sequence shown here is derived from an EMBL/GenBank/DDBJ whole genome shotgun (WGS) entry which is preliminary data.</text>
</comment>
<reference evidence="1" key="2">
    <citation type="submission" date="2020-09" db="EMBL/GenBank/DDBJ databases">
        <authorList>
            <person name="Sun Q."/>
            <person name="Zhou Y."/>
        </authorList>
    </citation>
    <scope>NUCLEOTIDE SEQUENCE</scope>
    <source>
        <strain evidence="1">CGMCC 4.7299</strain>
    </source>
</reference>
<gene>
    <name evidence="1" type="ORF">GCM10012284_12560</name>
</gene>
<dbReference type="EMBL" id="BMMX01000003">
    <property type="protein sequence ID" value="GGK80080.1"/>
    <property type="molecule type" value="Genomic_DNA"/>
</dbReference>
<evidence type="ECO:0000313" key="2">
    <source>
        <dbReference type="Proteomes" id="UP000656042"/>
    </source>
</evidence>
<keyword evidence="2" id="KW-1185">Reference proteome</keyword>